<dbReference type="Proteomes" id="UP000292445">
    <property type="component" value="Unassembled WGS sequence"/>
</dbReference>
<evidence type="ECO:0008006" key="5">
    <source>
        <dbReference type="Google" id="ProtNLM"/>
    </source>
</evidence>
<dbReference type="RefSeq" id="WP_130356176.1">
    <property type="nucleotide sequence ID" value="NZ_SGXC01000001.1"/>
</dbReference>
<accession>A0A4Q7NIV3</accession>
<name>A0A4Q7NIV3_9BURK</name>
<comment type="caution">
    <text evidence="3">The sequence shown here is derived from an EMBL/GenBank/DDBJ whole genome shotgun (WGS) entry which is preliminary data.</text>
</comment>
<dbReference type="OrthoDB" id="8866448at2"/>
<dbReference type="SUPFAM" id="SSF53187">
    <property type="entry name" value="Zn-dependent exopeptidases"/>
    <property type="match status" value="1"/>
</dbReference>
<feature type="region of interest" description="Disordered" evidence="1">
    <location>
        <begin position="20"/>
        <end position="43"/>
    </location>
</feature>
<sequence length="642" mass="68534">MKKTLLVALVTAAFLTACDGGGDGSGQPGTDRPDGEGPTASPLTSIDENLLITRAEAQEWLTEKDSYDPTYAGSETWKHYLASLETKLRSYGVVDIIQYAFGYDRWYTTEWPDKSGWSLLSDGVQVDVASYAINSGDTGVSGVTAPMVLYDMNLPAAQRPTKESLAGKIVVFKQQLYSSVASGSVGGYSSPSLGDYEFRSDEETFPAPGEKMPVEKDADYRNRQQLNNAAALGINVCQAGGAVAAVWVLDMSPLAAQGARQHSTPRIYDCPGVLVDRVAGAKVLADAAAGKMATVKLEGEIEKDSRTYQLVGFLPGRAYGTEKDQRVLLSTHTDGMSNVEDNGGLGIAAVIQYMSRVPQAQRPRTIMFFLDNRHFVPGAETGVPYDYFDDFEHAADKVVGGVALEHFGGMQFAENGNEYKATGLPAHTYAFTYPNPLAIEKAIQAVNDAGLRRGIVTAPTGNGYSGLYSKPGVHGLSQGFWFGGNFMSPLAENGHLPGWHVSGDWPSAGYQHWGPATGVRVDPEYFRINVKTALRLVQTLMTDDLTALAPDWGIVRANIDAFTDADFVAAGGAAAAKTTMLRSFDAIFANTKAGKYDLAAKDLPALRQQLANSVKAAAGKNALAALDAVIKLVGQGPNLPPA</sequence>
<evidence type="ECO:0000313" key="3">
    <source>
        <dbReference type="EMBL" id="RZS84853.1"/>
    </source>
</evidence>
<keyword evidence="2" id="KW-0732">Signal</keyword>
<dbReference type="PROSITE" id="PS51257">
    <property type="entry name" value="PROKAR_LIPOPROTEIN"/>
    <property type="match status" value="1"/>
</dbReference>
<dbReference type="AlphaFoldDB" id="A0A4Q7NIV3"/>
<feature type="signal peptide" evidence="2">
    <location>
        <begin position="1"/>
        <end position="19"/>
    </location>
</feature>
<feature type="chain" id="PRO_5020347582" description="Peptidase M28-like protein" evidence="2">
    <location>
        <begin position="20"/>
        <end position="642"/>
    </location>
</feature>
<dbReference type="Gene3D" id="3.50.30.30">
    <property type="match status" value="1"/>
</dbReference>
<dbReference type="Gene3D" id="3.40.630.10">
    <property type="entry name" value="Zn peptidases"/>
    <property type="match status" value="1"/>
</dbReference>
<evidence type="ECO:0000256" key="2">
    <source>
        <dbReference type="SAM" id="SignalP"/>
    </source>
</evidence>
<keyword evidence="4" id="KW-1185">Reference proteome</keyword>
<evidence type="ECO:0000313" key="4">
    <source>
        <dbReference type="Proteomes" id="UP000292445"/>
    </source>
</evidence>
<evidence type="ECO:0000256" key="1">
    <source>
        <dbReference type="SAM" id="MobiDB-lite"/>
    </source>
</evidence>
<proteinExistence type="predicted"/>
<reference evidence="3 4" key="1">
    <citation type="submission" date="2019-02" db="EMBL/GenBank/DDBJ databases">
        <title>Genomic Encyclopedia of Type Strains, Phase IV (KMG-IV): sequencing the most valuable type-strain genomes for metagenomic binning, comparative biology and taxonomic classification.</title>
        <authorList>
            <person name="Goeker M."/>
        </authorList>
    </citation>
    <scope>NUCLEOTIDE SEQUENCE [LARGE SCALE GENOMIC DNA]</scope>
    <source>
        <strain evidence="3 4">K24</strain>
    </source>
</reference>
<dbReference type="EMBL" id="SGXC01000001">
    <property type="protein sequence ID" value="RZS84853.1"/>
    <property type="molecule type" value="Genomic_DNA"/>
</dbReference>
<protein>
    <recommendedName>
        <fullName evidence="5">Peptidase M28-like protein</fullName>
    </recommendedName>
</protein>
<gene>
    <name evidence="3" type="ORF">EV675_0874</name>
</gene>
<organism evidence="3 4">
    <name type="scientific">Pigmentiphaga kullae</name>
    <dbReference type="NCBI Taxonomy" id="151784"/>
    <lineage>
        <taxon>Bacteria</taxon>
        <taxon>Pseudomonadati</taxon>
        <taxon>Pseudomonadota</taxon>
        <taxon>Betaproteobacteria</taxon>
        <taxon>Burkholderiales</taxon>
        <taxon>Alcaligenaceae</taxon>
        <taxon>Pigmentiphaga</taxon>
    </lineage>
</organism>